<dbReference type="EMBL" id="CDMY01000770">
    <property type="protein sequence ID" value="CEM33100.1"/>
    <property type="molecule type" value="Genomic_DNA"/>
</dbReference>
<evidence type="ECO:0000313" key="3">
    <source>
        <dbReference type="EMBL" id="CEM33100.1"/>
    </source>
</evidence>
<protein>
    <submittedName>
        <fullName evidence="3">Uncharacterized protein</fullName>
    </submittedName>
</protein>
<name>A0A0G4GRD9_VITBC</name>
<organism evidence="3 4">
    <name type="scientific">Vitrella brassicaformis (strain CCMP3155)</name>
    <dbReference type="NCBI Taxonomy" id="1169540"/>
    <lineage>
        <taxon>Eukaryota</taxon>
        <taxon>Sar</taxon>
        <taxon>Alveolata</taxon>
        <taxon>Colpodellida</taxon>
        <taxon>Vitrellaceae</taxon>
        <taxon>Vitrella</taxon>
    </lineage>
</organism>
<keyword evidence="1" id="KW-0175">Coiled coil</keyword>
<keyword evidence="4" id="KW-1185">Reference proteome</keyword>
<accession>A0A0G4GRD9</accession>
<feature type="compositionally biased region" description="Low complexity" evidence="2">
    <location>
        <begin position="75"/>
        <end position="91"/>
    </location>
</feature>
<evidence type="ECO:0000313" key="4">
    <source>
        <dbReference type="Proteomes" id="UP000041254"/>
    </source>
</evidence>
<dbReference type="Proteomes" id="UP000041254">
    <property type="component" value="Unassembled WGS sequence"/>
</dbReference>
<feature type="compositionally biased region" description="Polar residues" evidence="2">
    <location>
        <begin position="57"/>
        <end position="74"/>
    </location>
</feature>
<dbReference type="OrthoDB" id="354351at2759"/>
<dbReference type="AlphaFoldDB" id="A0A0G4GRD9"/>
<dbReference type="InParanoid" id="A0A0G4GRD9"/>
<reference evidence="3 4" key="1">
    <citation type="submission" date="2014-11" db="EMBL/GenBank/DDBJ databases">
        <authorList>
            <person name="Zhu J."/>
            <person name="Qi W."/>
            <person name="Song R."/>
        </authorList>
    </citation>
    <scope>NUCLEOTIDE SEQUENCE [LARGE SCALE GENOMIC DNA]</scope>
</reference>
<proteinExistence type="predicted"/>
<evidence type="ECO:0000256" key="1">
    <source>
        <dbReference type="SAM" id="Coils"/>
    </source>
</evidence>
<sequence>MAPCDIPVCLLEEVAKDVPELRKELSRTLEELRQNSNEGGGVVVRATSPINRLHRTISNDALSPAQTASSTTQGASVTSASPTSSPVASVVDPRTPPVTDLATLQRLAQALVGRWVVVIKRSDPFEELFKALGIAWMKRKVMNSAVFPISIDFKKDDARFLHIIAHLPVVSERLMVWRLDGETFPCDDPDCGVWTAKCQAGPYPIDGSERPHMALQNVREHDKLGSMIETRRIIADKTYGNMLHIEYRLRPKNGGKDIVVQRYLKQEGVKTPKAKRHESIQ</sequence>
<dbReference type="PhylomeDB" id="A0A0G4GRD9"/>
<dbReference type="InterPro" id="IPR012674">
    <property type="entry name" value="Calycin"/>
</dbReference>
<evidence type="ECO:0000256" key="2">
    <source>
        <dbReference type="SAM" id="MobiDB-lite"/>
    </source>
</evidence>
<gene>
    <name evidence="3" type="ORF">Vbra_18477</name>
</gene>
<dbReference type="Gene3D" id="2.40.128.20">
    <property type="match status" value="1"/>
</dbReference>
<feature type="coiled-coil region" evidence="1">
    <location>
        <begin position="11"/>
        <end position="38"/>
    </location>
</feature>
<feature type="region of interest" description="Disordered" evidence="2">
    <location>
        <begin position="57"/>
        <end position="92"/>
    </location>
</feature>
<dbReference type="VEuPathDB" id="CryptoDB:Vbra_18477"/>